<name>A0A166LSB5_9AGAM</name>
<keyword evidence="2" id="KW-1185">Reference proteome</keyword>
<accession>A0A166LSB5</accession>
<dbReference type="AlphaFoldDB" id="A0A166LSB5"/>
<proteinExistence type="predicted"/>
<evidence type="ECO:0000313" key="1">
    <source>
        <dbReference type="EMBL" id="KZP23265.1"/>
    </source>
</evidence>
<evidence type="ECO:0000313" key="2">
    <source>
        <dbReference type="Proteomes" id="UP000076532"/>
    </source>
</evidence>
<sequence>MRSLFSMISHPRMLSTQCINNRPFDIHHCSYFALTLTGLRCVLYSAASHGFASREIFLWFAVCVALWCSTRWPAAASTIECPERPNPNSSLGLGAGGAKWRSANNMQTQISLSKCGVSGAMTWL</sequence>
<dbReference type="Proteomes" id="UP000076532">
    <property type="component" value="Unassembled WGS sequence"/>
</dbReference>
<reference evidence="1 2" key="1">
    <citation type="journal article" date="2016" name="Mol. Biol. Evol.">
        <title>Comparative Genomics of Early-Diverging Mushroom-Forming Fungi Provides Insights into the Origins of Lignocellulose Decay Capabilities.</title>
        <authorList>
            <person name="Nagy L.G."/>
            <person name="Riley R."/>
            <person name="Tritt A."/>
            <person name="Adam C."/>
            <person name="Daum C."/>
            <person name="Floudas D."/>
            <person name="Sun H."/>
            <person name="Yadav J.S."/>
            <person name="Pangilinan J."/>
            <person name="Larsson K.H."/>
            <person name="Matsuura K."/>
            <person name="Barry K."/>
            <person name="Labutti K."/>
            <person name="Kuo R."/>
            <person name="Ohm R.A."/>
            <person name="Bhattacharya S.S."/>
            <person name="Shirouzu T."/>
            <person name="Yoshinaga Y."/>
            <person name="Martin F.M."/>
            <person name="Grigoriev I.V."/>
            <person name="Hibbett D.S."/>
        </authorList>
    </citation>
    <scope>NUCLEOTIDE SEQUENCE [LARGE SCALE GENOMIC DNA]</scope>
    <source>
        <strain evidence="1 2">CBS 109695</strain>
    </source>
</reference>
<dbReference type="EMBL" id="KV417533">
    <property type="protein sequence ID" value="KZP23265.1"/>
    <property type="molecule type" value="Genomic_DNA"/>
</dbReference>
<protein>
    <submittedName>
        <fullName evidence="1">Uncharacterized protein</fullName>
    </submittedName>
</protein>
<organism evidence="1 2">
    <name type="scientific">Athelia psychrophila</name>
    <dbReference type="NCBI Taxonomy" id="1759441"/>
    <lineage>
        <taxon>Eukaryota</taxon>
        <taxon>Fungi</taxon>
        <taxon>Dikarya</taxon>
        <taxon>Basidiomycota</taxon>
        <taxon>Agaricomycotina</taxon>
        <taxon>Agaricomycetes</taxon>
        <taxon>Agaricomycetidae</taxon>
        <taxon>Atheliales</taxon>
        <taxon>Atheliaceae</taxon>
        <taxon>Athelia</taxon>
    </lineage>
</organism>
<gene>
    <name evidence="1" type="ORF">FIBSPDRAFT_459541</name>
</gene>